<accession>A0A0P7C141</accession>
<dbReference type="GO" id="GO:0008234">
    <property type="term" value="F:cysteine-type peptidase activity"/>
    <property type="evidence" value="ECO:0007669"/>
    <property type="project" value="InterPro"/>
</dbReference>
<proteinExistence type="predicted"/>
<comment type="caution">
    <text evidence="3">The sequence shown here is derived from an EMBL/GenBank/DDBJ whole genome shotgun (WGS) entry which is preliminary data.</text>
</comment>
<evidence type="ECO:0000256" key="1">
    <source>
        <dbReference type="SAM" id="SignalP"/>
    </source>
</evidence>
<dbReference type="InterPro" id="IPR001769">
    <property type="entry name" value="Gingipain"/>
</dbReference>
<organism evidence="3 4">
    <name type="scientific">Jiulongibacter sediminis</name>
    <dbReference type="NCBI Taxonomy" id="1605367"/>
    <lineage>
        <taxon>Bacteria</taxon>
        <taxon>Pseudomonadati</taxon>
        <taxon>Bacteroidota</taxon>
        <taxon>Cytophagia</taxon>
        <taxon>Cytophagales</taxon>
        <taxon>Leadbetterellaceae</taxon>
        <taxon>Jiulongibacter</taxon>
    </lineage>
</organism>
<dbReference type="GO" id="GO:0006508">
    <property type="term" value="P:proteolysis"/>
    <property type="evidence" value="ECO:0007669"/>
    <property type="project" value="InterPro"/>
</dbReference>
<dbReference type="Gene3D" id="3.40.50.1460">
    <property type="match status" value="1"/>
</dbReference>
<protein>
    <recommendedName>
        <fullName evidence="2">Gingipain domain-containing protein</fullName>
    </recommendedName>
</protein>
<dbReference type="OrthoDB" id="9757650at2"/>
<feature type="chain" id="PRO_5006136524" description="Gingipain domain-containing protein" evidence="1">
    <location>
        <begin position="24"/>
        <end position="1065"/>
    </location>
</feature>
<evidence type="ECO:0000259" key="2">
    <source>
        <dbReference type="Pfam" id="PF01364"/>
    </source>
</evidence>
<dbReference type="CDD" id="cd02258">
    <property type="entry name" value="Peptidase_C25_N"/>
    <property type="match status" value="1"/>
</dbReference>
<dbReference type="InterPro" id="IPR029030">
    <property type="entry name" value="Caspase-like_dom_sf"/>
</dbReference>
<dbReference type="Pfam" id="PF01364">
    <property type="entry name" value="Peptidase_C25"/>
    <property type="match status" value="1"/>
</dbReference>
<feature type="signal peptide" evidence="1">
    <location>
        <begin position="1"/>
        <end position="23"/>
    </location>
</feature>
<dbReference type="Proteomes" id="UP000050454">
    <property type="component" value="Unassembled WGS sequence"/>
</dbReference>
<dbReference type="PATRIC" id="fig|1605367.3.peg.919"/>
<gene>
    <name evidence="3" type="ORF">AFM12_17430</name>
</gene>
<sequence>MKTRHLAILLLLPLLANSQSNLGNEWIRPNQNYIKILTTEDGIYRVYGSEIITAGWELSQITPDNLQLFFLGKEMAIEVSVGNDGRFDEQDFIAFYGQRNKGFLDSLVYRPFSARMNAEQSLFSDESAYFLTEGTQTGKRVEKESLEDYPVRSYHIGQTSLNFKEQYSFNNIIGLLPNLQQSYYEEGEGWTGEFLSADSVSITKTIPFSGFVNNTGEKVNLMLQLNGRSGNVHRLSWDIDGISQDTLVFDHFDKHVVRIEVPENLIIDGKLNLTFYPIKNAEYDWFSITQIKLTYPQQITASDEYLNTNQATEIFWGGGELLNVKDPWSVSKPALRNTNQYALVGQSSYLINKGHKTPDRIEPFEFRNINSLANYYILTAPELKSGAEAFSGYRSSAAGGSYDTEILYTQELYDLFTYGFRNPLAINRFSEYVASQNETKFLFLLGRPVTFPDVLKEWQDQDLVPSLGYPGSDVLLTAGTGGKGPNVQDMATGRMNVTTNAEIINYLNKVKETEAQGIAQEWKKNVLHLSGGKSTFEIESLASMLKNIKPQAENGFLGGEVKEFRKKTFAEVEPVDITNEVNRGVGLITFAGHGSSNVIDLNIGYSSKNAAYDNKGKYPVMYFNGCGVGNVFYRYDPLTTDWLITPDKGAIAVFANSFWSYLFSTQVFLNSFYENLFVNPEAASLTLGELHMKVNEDLSILETNPFIKANMHQVVLQGDPAIRMFPLDAPDYVLYKDQDIILKATDTSKPLSQNDEILFETILGNFGKYDSTAVVDVELEIQTSESTDRYIQTILDFKRWDTLQFSVPASGVLEKVTFTANPQQTVQEISLENNTAELVINNWDEMGAGTSFPANLIPDIVAPLLSVKLDGRQVVNKDNVGKTAVLAISLIDENSFDNTNVLRASISADAGNLFIPLQLNVVFGETSNILLGTSNLNLEPGYYILRIQGEDASGNTLANPYFIEFSVSAERSQTEMTISPSPLITNQRDGLLTFKLVDIQKPRQVDYSIVDILGRVVIHEEVEAHIGQNEVSFSTKLMPPGTYFLKLMVDWRDETEVLNRMFFVH</sequence>
<name>A0A0P7C141_9BACT</name>
<keyword evidence="1" id="KW-0732">Signal</keyword>
<feature type="domain" description="Gingipain" evidence="2">
    <location>
        <begin position="375"/>
        <end position="724"/>
    </location>
</feature>
<evidence type="ECO:0000313" key="4">
    <source>
        <dbReference type="Proteomes" id="UP000050454"/>
    </source>
</evidence>
<dbReference type="STRING" id="1605367.AFM12_17430"/>
<dbReference type="RefSeq" id="WP_055150992.1">
    <property type="nucleotide sequence ID" value="NZ_JXSZ01000013.1"/>
</dbReference>
<reference evidence="3 4" key="1">
    <citation type="submission" date="2015-07" db="EMBL/GenBank/DDBJ databases">
        <title>The draft genome sequence of Leadbetterella sp. JN14-9.</title>
        <authorList>
            <person name="Liu Y."/>
            <person name="Du J."/>
            <person name="Shao Z."/>
        </authorList>
    </citation>
    <scope>NUCLEOTIDE SEQUENCE [LARGE SCALE GENOMIC DNA]</scope>
    <source>
        <strain evidence="3 4">JN14-9</strain>
    </source>
</reference>
<dbReference type="SUPFAM" id="SSF52129">
    <property type="entry name" value="Caspase-like"/>
    <property type="match status" value="1"/>
</dbReference>
<dbReference type="AlphaFoldDB" id="A0A0P7C141"/>
<dbReference type="EMBL" id="LGTQ01000013">
    <property type="protein sequence ID" value="KPM47010.1"/>
    <property type="molecule type" value="Genomic_DNA"/>
</dbReference>
<keyword evidence="4" id="KW-1185">Reference proteome</keyword>
<evidence type="ECO:0000313" key="3">
    <source>
        <dbReference type="EMBL" id="KPM47010.1"/>
    </source>
</evidence>